<proteinExistence type="predicted"/>
<dbReference type="EMBL" id="VEVO01000006">
    <property type="protein sequence ID" value="KAF0040820.1"/>
    <property type="molecule type" value="Genomic_DNA"/>
</dbReference>
<comment type="caution">
    <text evidence="2">The sequence shown here is derived from an EMBL/GenBank/DDBJ whole genome shotgun (WGS) entry which is preliminary data.</text>
</comment>
<evidence type="ECO:0000313" key="3">
    <source>
        <dbReference type="Proteomes" id="UP000438429"/>
    </source>
</evidence>
<dbReference type="AlphaFoldDB" id="A0A6A4TAC6"/>
<evidence type="ECO:0000313" key="2">
    <source>
        <dbReference type="EMBL" id="KAF0040820.1"/>
    </source>
</evidence>
<feature type="region of interest" description="Disordered" evidence="1">
    <location>
        <begin position="16"/>
        <end position="56"/>
    </location>
</feature>
<organism evidence="2 3">
    <name type="scientific">Scophthalmus maximus</name>
    <name type="common">Turbot</name>
    <name type="synonym">Psetta maxima</name>
    <dbReference type="NCBI Taxonomy" id="52904"/>
    <lineage>
        <taxon>Eukaryota</taxon>
        <taxon>Metazoa</taxon>
        <taxon>Chordata</taxon>
        <taxon>Craniata</taxon>
        <taxon>Vertebrata</taxon>
        <taxon>Euteleostomi</taxon>
        <taxon>Actinopterygii</taxon>
        <taxon>Neopterygii</taxon>
        <taxon>Teleostei</taxon>
        <taxon>Neoteleostei</taxon>
        <taxon>Acanthomorphata</taxon>
        <taxon>Carangaria</taxon>
        <taxon>Pleuronectiformes</taxon>
        <taxon>Pleuronectoidei</taxon>
        <taxon>Scophthalmidae</taxon>
        <taxon>Scophthalmus</taxon>
    </lineage>
</organism>
<feature type="compositionally biased region" description="Low complexity" evidence="1">
    <location>
        <begin position="25"/>
        <end position="52"/>
    </location>
</feature>
<protein>
    <submittedName>
        <fullName evidence="2">Uncharacterized protein</fullName>
    </submittedName>
</protein>
<reference evidence="2 3" key="1">
    <citation type="submission" date="2019-06" db="EMBL/GenBank/DDBJ databases">
        <title>Draft genomes of female and male turbot (Scophthalmus maximus).</title>
        <authorList>
            <person name="Xu H."/>
            <person name="Xu X.-W."/>
            <person name="Shao C."/>
            <person name="Chen S."/>
        </authorList>
    </citation>
    <scope>NUCLEOTIDE SEQUENCE [LARGE SCALE GENOMIC DNA]</scope>
    <source>
        <strain evidence="2">Ysfricsl-2016a</strain>
        <tissue evidence="2">Blood</tissue>
    </source>
</reference>
<evidence type="ECO:0000256" key="1">
    <source>
        <dbReference type="SAM" id="MobiDB-lite"/>
    </source>
</evidence>
<accession>A0A6A4TAC6</accession>
<sequence>MLTLAEQCLERARSFVEEKKKSADPPDLSASDPPDLSASDPPDISASAPASSGAHRTTVLPLAIAAHTEQREGTDPTATSELSPFLPPEIFQRLQTEESRDATKKELTPIEQASRLNQKLKANYEARLARLAPGQASQKTSLMRTMLRRQVELRAHWRKLKAFVKKLSLQRQMMENLIIAKARQDAVSFCRQLVSLLVDW</sequence>
<name>A0A6A4TAC6_SCOMX</name>
<dbReference type="Proteomes" id="UP000438429">
    <property type="component" value="Unassembled WGS sequence"/>
</dbReference>
<gene>
    <name evidence="2" type="ORF">F2P81_006718</name>
</gene>